<proteinExistence type="predicted"/>
<organism evidence="1 2">
    <name type="scientific">Punica granatum</name>
    <name type="common">Pomegranate</name>
    <dbReference type="NCBI Taxonomy" id="22663"/>
    <lineage>
        <taxon>Eukaryota</taxon>
        <taxon>Viridiplantae</taxon>
        <taxon>Streptophyta</taxon>
        <taxon>Embryophyta</taxon>
        <taxon>Tracheophyta</taxon>
        <taxon>Spermatophyta</taxon>
        <taxon>Magnoliopsida</taxon>
        <taxon>eudicotyledons</taxon>
        <taxon>Gunneridae</taxon>
        <taxon>Pentapetalae</taxon>
        <taxon>rosids</taxon>
        <taxon>malvids</taxon>
        <taxon>Myrtales</taxon>
        <taxon>Lythraceae</taxon>
        <taxon>Punica</taxon>
    </lineage>
</organism>
<comment type="caution">
    <text evidence="1">The sequence shown here is derived from an EMBL/GenBank/DDBJ whole genome shotgun (WGS) entry which is preliminary data.</text>
</comment>
<sequence length="76" mass="8569">MTRDPLTKRGGPIVLLVEYAPVASKCGRRFWVPLVTREEVCFDKYEWILISTASMQGLHGLLSAMHGYIKKSSTMP</sequence>
<dbReference type="EMBL" id="PGOL01002547">
    <property type="protein sequence ID" value="PKI47145.1"/>
    <property type="molecule type" value="Genomic_DNA"/>
</dbReference>
<dbReference type="Proteomes" id="UP000233551">
    <property type="component" value="Unassembled WGS sequence"/>
</dbReference>
<protein>
    <submittedName>
        <fullName evidence="1">Uncharacterized protein</fullName>
    </submittedName>
</protein>
<reference evidence="1 2" key="1">
    <citation type="submission" date="2017-11" db="EMBL/GenBank/DDBJ databases">
        <title>De-novo sequencing of pomegranate (Punica granatum L.) genome.</title>
        <authorList>
            <person name="Akparov Z."/>
            <person name="Amiraslanov A."/>
            <person name="Hajiyeva S."/>
            <person name="Abbasov M."/>
            <person name="Kaur K."/>
            <person name="Hamwieh A."/>
            <person name="Solovyev V."/>
            <person name="Salamov A."/>
            <person name="Braich B."/>
            <person name="Kosarev P."/>
            <person name="Mahmoud A."/>
            <person name="Hajiyev E."/>
            <person name="Babayeva S."/>
            <person name="Izzatullayeva V."/>
            <person name="Mammadov A."/>
            <person name="Mammadov A."/>
            <person name="Sharifova S."/>
            <person name="Ojaghi J."/>
            <person name="Eynullazada K."/>
            <person name="Bayramov B."/>
            <person name="Abdulazimova A."/>
            <person name="Shahmuradov I."/>
        </authorList>
    </citation>
    <scope>NUCLEOTIDE SEQUENCE [LARGE SCALE GENOMIC DNA]</scope>
    <source>
        <strain evidence="2">cv. AG2017</strain>
        <tissue evidence="1">Leaf</tissue>
    </source>
</reference>
<name>A0A2I0IT06_PUNGR</name>
<evidence type="ECO:0000313" key="2">
    <source>
        <dbReference type="Proteomes" id="UP000233551"/>
    </source>
</evidence>
<accession>A0A2I0IT06</accession>
<evidence type="ECO:0000313" key="1">
    <source>
        <dbReference type="EMBL" id="PKI47145.1"/>
    </source>
</evidence>
<dbReference type="AlphaFoldDB" id="A0A2I0IT06"/>
<gene>
    <name evidence="1" type="ORF">CRG98_032459</name>
</gene>
<keyword evidence="2" id="KW-1185">Reference proteome</keyword>